<feature type="chain" id="PRO_5024332234" description="Putative auto-transporter adhesin head GIN domain-containing protein" evidence="1">
    <location>
        <begin position="24"/>
        <end position="246"/>
    </location>
</feature>
<protein>
    <recommendedName>
        <fullName evidence="2">Putative auto-transporter adhesin head GIN domain-containing protein</fullName>
    </recommendedName>
</protein>
<gene>
    <name evidence="3" type="ORF">DSCO28_73390</name>
</gene>
<evidence type="ECO:0000259" key="2">
    <source>
        <dbReference type="Pfam" id="PF10988"/>
    </source>
</evidence>
<dbReference type="Proteomes" id="UP000425960">
    <property type="component" value="Plasmid Do28_1"/>
</dbReference>
<keyword evidence="3" id="KW-0614">Plasmid</keyword>
<organism evidence="3 4">
    <name type="scientific">Desulfosarcina ovata subsp. sediminis</name>
    <dbReference type="NCBI Taxonomy" id="885957"/>
    <lineage>
        <taxon>Bacteria</taxon>
        <taxon>Pseudomonadati</taxon>
        <taxon>Thermodesulfobacteriota</taxon>
        <taxon>Desulfobacteria</taxon>
        <taxon>Desulfobacterales</taxon>
        <taxon>Desulfosarcinaceae</taxon>
        <taxon>Desulfosarcina</taxon>
    </lineage>
</organism>
<accession>A0A5K8A2J9</accession>
<evidence type="ECO:0000313" key="3">
    <source>
        <dbReference type="EMBL" id="BBO86773.1"/>
    </source>
</evidence>
<proteinExistence type="predicted"/>
<dbReference type="Pfam" id="PF10988">
    <property type="entry name" value="DUF2807"/>
    <property type="match status" value="1"/>
</dbReference>
<evidence type="ECO:0000256" key="1">
    <source>
        <dbReference type="SAM" id="SignalP"/>
    </source>
</evidence>
<feature type="signal peptide" evidence="1">
    <location>
        <begin position="1"/>
        <end position="23"/>
    </location>
</feature>
<evidence type="ECO:0000313" key="4">
    <source>
        <dbReference type="Proteomes" id="UP000425960"/>
    </source>
</evidence>
<reference evidence="3 4" key="1">
    <citation type="submission" date="2019-11" db="EMBL/GenBank/DDBJ databases">
        <title>Comparative genomics of hydrocarbon-degrading Desulfosarcina strains.</title>
        <authorList>
            <person name="Watanabe M."/>
            <person name="Kojima H."/>
            <person name="Fukui M."/>
        </authorList>
    </citation>
    <scope>NUCLEOTIDE SEQUENCE [LARGE SCALE GENOMIC DNA]</scope>
    <source>
        <strain evidence="3 4">28bB2T</strain>
        <plasmid evidence="4">do28_1 dna</plasmid>
    </source>
</reference>
<dbReference type="InterPro" id="IPR021255">
    <property type="entry name" value="DUF2807"/>
</dbReference>
<keyword evidence="1" id="KW-0732">Signal</keyword>
<dbReference type="AlphaFoldDB" id="A0A5K8A2J9"/>
<feature type="domain" description="Putative auto-transporter adhesin head GIN" evidence="2">
    <location>
        <begin position="139"/>
        <end position="230"/>
    </location>
</feature>
<geneLocation type="plasmid" evidence="4">
    <name>do28_1 dna</name>
</geneLocation>
<dbReference type="EMBL" id="AP021877">
    <property type="protein sequence ID" value="BBO86773.1"/>
    <property type="molecule type" value="Genomic_DNA"/>
</dbReference>
<name>A0A5K8A2J9_9BACT</name>
<dbReference type="Gene3D" id="2.160.20.120">
    <property type="match status" value="1"/>
</dbReference>
<dbReference type="KEGG" id="dov:DSCO28_73390"/>
<dbReference type="RefSeq" id="WP_155326352.1">
    <property type="nucleotide sequence ID" value="NZ_AP021877.1"/>
</dbReference>
<sequence>MPAKTWTLYLTILLMCCVRVACAEMPDDESDISGTIRLDDFVYVEEEEPAPYLKLVTKTEDVAAFKFIEIRSTIDSKYNVGVIVDKRLKDYAIVEITGPAGSEGNYYAAVEGETLVLESCNPFQYTIAFKITVGEFHGVKLSGDNTMTIENLYSETLNVSMDQQSHLFLNGSVNKCSFDISGDSILDSRELQCGSIEISCKSSSIATVNPFDTLKAVSYGTCEIYYVNQPKIIKKEIKSFGFISYR</sequence>